<name>A0ABS6B4G7_9NOCA</name>
<evidence type="ECO:0000256" key="4">
    <source>
        <dbReference type="ARBA" id="ARBA00022692"/>
    </source>
</evidence>
<keyword evidence="9" id="KW-1185">Reference proteome</keyword>
<keyword evidence="5" id="KW-1133">Transmembrane helix</keyword>
<protein>
    <submittedName>
        <fullName evidence="8">Type VII secretion protein EccE</fullName>
    </submittedName>
</protein>
<evidence type="ECO:0000313" key="9">
    <source>
        <dbReference type="Proteomes" id="UP000733379"/>
    </source>
</evidence>
<dbReference type="NCBIfam" id="TIGR03923">
    <property type="entry name" value="T7SS_EccE"/>
    <property type="match status" value="1"/>
</dbReference>
<organism evidence="8 9">
    <name type="scientific">Nocardia albiluteola</name>
    <dbReference type="NCBI Taxonomy" id="2842303"/>
    <lineage>
        <taxon>Bacteria</taxon>
        <taxon>Bacillati</taxon>
        <taxon>Actinomycetota</taxon>
        <taxon>Actinomycetes</taxon>
        <taxon>Mycobacteriales</taxon>
        <taxon>Nocardiaceae</taxon>
        <taxon>Nocardia</taxon>
    </lineage>
</organism>
<dbReference type="Pfam" id="PF11203">
    <property type="entry name" value="EccE"/>
    <property type="match status" value="1"/>
</dbReference>
<evidence type="ECO:0000313" key="8">
    <source>
        <dbReference type="EMBL" id="MBU3065202.1"/>
    </source>
</evidence>
<evidence type="ECO:0000256" key="1">
    <source>
        <dbReference type="ARBA" id="ARBA00004236"/>
    </source>
</evidence>
<accession>A0ABS6B4G7</accession>
<keyword evidence="6" id="KW-0472">Membrane</keyword>
<comment type="caution">
    <text evidence="8">The sequence shown here is derived from an EMBL/GenBank/DDBJ whole genome shotgun (WGS) entry which is preliminary data.</text>
</comment>
<reference evidence="8 9" key="1">
    <citation type="submission" date="2021-06" db="EMBL/GenBank/DDBJ databases">
        <title>Actinomycetes sequencing.</title>
        <authorList>
            <person name="Shan Q."/>
        </authorList>
    </citation>
    <scope>NUCLEOTIDE SEQUENCE [LARGE SCALE GENOMIC DNA]</scope>
    <source>
        <strain evidence="8 9">NEAU-G5</strain>
    </source>
</reference>
<dbReference type="InterPro" id="IPR021368">
    <property type="entry name" value="T7SS_EccE"/>
</dbReference>
<dbReference type="InterPro" id="IPR050051">
    <property type="entry name" value="EccE_dom"/>
</dbReference>
<evidence type="ECO:0000259" key="7">
    <source>
        <dbReference type="Pfam" id="PF11203"/>
    </source>
</evidence>
<gene>
    <name evidence="8" type="primary">eccE</name>
    <name evidence="8" type="ORF">KO481_27205</name>
</gene>
<comment type="similarity">
    <text evidence="2">Belongs to the EccE family.</text>
</comment>
<dbReference type="Proteomes" id="UP000733379">
    <property type="component" value="Unassembled WGS sequence"/>
</dbReference>
<keyword evidence="3" id="KW-1003">Cell membrane</keyword>
<evidence type="ECO:0000256" key="5">
    <source>
        <dbReference type="ARBA" id="ARBA00022989"/>
    </source>
</evidence>
<proteinExistence type="inferred from homology"/>
<dbReference type="RefSeq" id="WP_215921142.1">
    <property type="nucleotide sequence ID" value="NZ_JAHKNI010000010.1"/>
</dbReference>
<feature type="domain" description="Type VII secretion system protein EccE" evidence="7">
    <location>
        <begin position="170"/>
        <end position="266"/>
    </location>
</feature>
<comment type="subcellular location">
    <subcellularLocation>
        <location evidence="1">Cell membrane</location>
    </subcellularLocation>
</comment>
<evidence type="ECO:0000256" key="2">
    <source>
        <dbReference type="ARBA" id="ARBA00007759"/>
    </source>
</evidence>
<sequence>MPLAVALPAAAFGAAAGTIMIALHEPVAVAVAAGAGVAALGAVRVRGRNVWQTLGMRLALHCRRGRGADGAAATEPFDVPVPEAGSYGMRWDGRYLVTMLEVEPRPVAPTLLVPTAIHGADAIPLDEVARCLSQFDIRLNCIDVVAFGVRTRGGHDAVRLYERMLGPLPATAERTVWLALRFDPLDNTEAIDNRGGGTEGTIRTALVATRRVVNRLARHGIRVRVLPAAALSAAESALQHDIEPGRWQEGWHALSCNDIRLSGYAVRPDRLNPDVLAGIWAVPGLSTLVRLRVADGGDGRAAVTALVRHDTVGSVPGELRDRLSELGLWPLTGMQRRVLLDGEQHASAAYGPPAALARLTVPAGGCGQVIGATDDGFGVAVPLFGPTVRRVEIVGSLWLVQQQTLRAMALGAKVIVHSTRPEDWEQLVRQVGVPQALSVSHPGGGAEHTAAATMIVYDGVASTGQVSEATVVRVRAPGEVSGADLDADVVLVEDNEQRDRVHIRTAGGDLTVRMVSIPDELRYLEGAERILQPA</sequence>
<evidence type="ECO:0000256" key="3">
    <source>
        <dbReference type="ARBA" id="ARBA00022475"/>
    </source>
</evidence>
<dbReference type="EMBL" id="JAHKNI010000010">
    <property type="protein sequence ID" value="MBU3065202.1"/>
    <property type="molecule type" value="Genomic_DNA"/>
</dbReference>
<keyword evidence="4" id="KW-0812">Transmembrane</keyword>
<evidence type="ECO:0000256" key="6">
    <source>
        <dbReference type="ARBA" id="ARBA00023136"/>
    </source>
</evidence>